<name>A0ABD5Y094_9EURY</name>
<dbReference type="CDD" id="cd07812">
    <property type="entry name" value="SRPBCC"/>
    <property type="match status" value="1"/>
</dbReference>
<dbReference type="InterPro" id="IPR023393">
    <property type="entry name" value="START-like_dom_sf"/>
</dbReference>
<organism evidence="1 2">
    <name type="scientific">Halosimplex aquaticum</name>
    <dbReference type="NCBI Taxonomy" id="3026162"/>
    <lineage>
        <taxon>Archaea</taxon>
        <taxon>Methanobacteriati</taxon>
        <taxon>Methanobacteriota</taxon>
        <taxon>Stenosarchaea group</taxon>
        <taxon>Halobacteria</taxon>
        <taxon>Halobacteriales</taxon>
        <taxon>Haloarculaceae</taxon>
        <taxon>Halosimplex</taxon>
    </lineage>
</organism>
<evidence type="ECO:0000313" key="2">
    <source>
        <dbReference type="Proteomes" id="UP001596432"/>
    </source>
</evidence>
<proteinExistence type="predicted"/>
<dbReference type="Proteomes" id="UP001596432">
    <property type="component" value="Unassembled WGS sequence"/>
</dbReference>
<dbReference type="GeneID" id="78821122"/>
<dbReference type="Pfam" id="PF10604">
    <property type="entry name" value="Polyketide_cyc2"/>
    <property type="match status" value="1"/>
</dbReference>
<protein>
    <submittedName>
        <fullName evidence="1">SRPBCC family protein</fullName>
    </submittedName>
</protein>
<comment type="caution">
    <text evidence="1">The sequence shown here is derived from an EMBL/GenBank/DDBJ whole genome shotgun (WGS) entry which is preliminary data.</text>
</comment>
<sequence length="138" mass="15485">MQSVTVSRRVDAPPERVRAAMGDLERFMLAAGFTEVTVDGDEMHLENQVGLATVTLDLRVVDADADLAYEQADGFFETMDTEYRVEAVGEEASEVTATTDFALDVTLVGQILDSTVIKRQRRHELEKQFDWLAEELEE</sequence>
<accession>A0ABD5Y094</accession>
<reference evidence="1 2" key="1">
    <citation type="journal article" date="2019" name="Int. J. Syst. Evol. Microbiol.">
        <title>The Global Catalogue of Microorganisms (GCM) 10K type strain sequencing project: providing services to taxonomists for standard genome sequencing and annotation.</title>
        <authorList>
            <consortium name="The Broad Institute Genomics Platform"/>
            <consortium name="The Broad Institute Genome Sequencing Center for Infectious Disease"/>
            <person name="Wu L."/>
            <person name="Ma J."/>
        </authorList>
    </citation>
    <scope>NUCLEOTIDE SEQUENCE [LARGE SCALE GENOMIC DNA]</scope>
    <source>
        <strain evidence="1 2">XZYJT29</strain>
    </source>
</reference>
<dbReference type="SUPFAM" id="SSF55961">
    <property type="entry name" value="Bet v1-like"/>
    <property type="match status" value="1"/>
</dbReference>
<dbReference type="InterPro" id="IPR019587">
    <property type="entry name" value="Polyketide_cyclase/dehydratase"/>
</dbReference>
<dbReference type="EMBL" id="JBHTAS010000001">
    <property type="protein sequence ID" value="MFC7140817.1"/>
    <property type="molecule type" value="Genomic_DNA"/>
</dbReference>
<dbReference type="RefSeq" id="WP_274321905.1">
    <property type="nucleotide sequence ID" value="NZ_CP118158.1"/>
</dbReference>
<gene>
    <name evidence="1" type="ORF">ACFQMA_13415</name>
</gene>
<keyword evidence="2" id="KW-1185">Reference proteome</keyword>
<dbReference type="Gene3D" id="3.30.530.20">
    <property type="match status" value="1"/>
</dbReference>
<dbReference type="AlphaFoldDB" id="A0ABD5Y094"/>
<evidence type="ECO:0000313" key="1">
    <source>
        <dbReference type="EMBL" id="MFC7140817.1"/>
    </source>
</evidence>